<comment type="caution">
    <text evidence="2">The sequence shown here is derived from an EMBL/GenBank/DDBJ whole genome shotgun (WGS) entry which is preliminary data.</text>
</comment>
<gene>
    <name evidence="2" type="ORF">GCM10023340_39010</name>
</gene>
<reference evidence="3" key="1">
    <citation type="journal article" date="2019" name="Int. J. Syst. Evol. Microbiol.">
        <title>The Global Catalogue of Microorganisms (GCM) 10K type strain sequencing project: providing services to taxonomists for standard genome sequencing and annotation.</title>
        <authorList>
            <consortium name="The Broad Institute Genomics Platform"/>
            <consortium name="The Broad Institute Genome Sequencing Center for Infectious Disease"/>
            <person name="Wu L."/>
            <person name="Ma J."/>
        </authorList>
    </citation>
    <scope>NUCLEOTIDE SEQUENCE [LARGE SCALE GENOMIC DNA]</scope>
    <source>
        <strain evidence="3">JCM 18459</strain>
    </source>
</reference>
<dbReference type="Proteomes" id="UP001500221">
    <property type="component" value="Unassembled WGS sequence"/>
</dbReference>
<accession>A0ABP9PZJ8</accession>
<feature type="region of interest" description="Disordered" evidence="1">
    <location>
        <begin position="10"/>
        <end position="30"/>
    </location>
</feature>
<sequence length="87" mass="9674">MVWGGLLWMSGGGRRPAGVPSPGVRPDSPFRFPPGPERREALTAEGWNVSDVDYTDEELDESRRRADAMFARMDARRRARGDAVDLA</sequence>
<proteinExistence type="predicted"/>
<evidence type="ECO:0000256" key="1">
    <source>
        <dbReference type="SAM" id="MobiDB-lite"/>
    </source>
</evidence>
<organism evidence="2 3">
    <name type="scientific">Nocardioides marinquilinus</name>
    <dbReference type="NCBI Taxonomy" id="1210400"/>
    <lineage>
        <taxon>Bacteria</taxon>
        <taxon>Bacillati</taxon>
        <taxon>Actinomycetota</taxon>
        <taxon>Actinomycetes</taxon>
        <taxon>Propionibacteriales</taxon>
        <taxon>Nocardioidaceae</taxon>
        <taxon>Nocardioides</taxon>
    </lineage>
</organism>
<name>A0ABP9PZJ8_9ACTN</name>
<evidence type="ECO:0000313" key="3">
    <source>
        <dbReference type="Proteomes" id="UP001500221"/>
    </source>
</evidence>
<keyword evidence="3" id="KW-1185">Reference proteome</keyword>
<protein>
    <submittedName>
        <fullName evidence="2">Uncharacterized protein</fullName>
    </submittedName>
</protein>
<evidence type="ECO:0000313" key="2">
    <source>
        <dbReference type="EMBL" id="GAA5154832.1"/>
    </source>
</evidence>
<dbReference type="EMBL" id="BAABKG010000005">
    <property type="protein sequence ID" value="GAA5154832.1"/>
    <property type="molecule type" value="Genomic_DNA"/>
</dbReference>